<sequence length="126" mass="13641">MDQVFLFKAAAGSDADPSSGWRPYPPPGLQVLTVEGAHDYRFDPWRIGGVVARLLAETGDYHVIVADSSAAALRRLDRVDRVDLRVEALPGIPPTRGVGIRHTDTMIGAVVRRWHACPDTERGGAG</sequence>
<protein>
    <submittedName>
        <fullName evidence="1">Uncharacterized protein</fullName>
    </submittedName>
</protein>
<dbReference type="EMBL" id="PTIX01000008">
    <property type="protein sequence ID" value="PPK67013.1"/>
    <property type="molecule type" value="Genomic_DNA"/>
</dbReference>
<accession>A0A2S6GPC0</accession>
<dbReference type="RefSeq" id="WP_104479790.1">
    <property type="nucleotide sequence ID" value="NZ_CP154825.1"/>
</dbReference>
<organism evidence="1 2">
    <name type="scientific">Actinokineospora auranticolor</name>
    <dbReference type="NCBI Taxonomy" id="155976"/>
    <lineage>
        <taxon>Bacteria</taxon>
        <taxon>Bacillati</taxon>
        <taxon>Actinomycetota</taxon>
        <taxon>Actinomycetes</taxon>
        <taxon>Pseudonocardiales</taxon>
        <taxon>Pseudonocardiaceae</taxon>
        <taxon>Actinokineospora</taxon>
    </lineage>
</organism>
<evidence type="ECO:0000313" key="1">
    <source>
        <dbReference type="EMBL" id="PPK67013.1"/>
    </source>
</evidence>
<gene>
    <name evidence="1" type="ORF">CLV40_1089</name>
</gene>
<proteinExistence type="predicted"/>
<name>A0A2S6GPC0_9PSEU</name>
<dbReference type="Proteomes" id="UP000239203">
    <property type="component" value="Unassembled WGS sequence"/>
</dbReference>
<keyword evidence="2" id="KW-1185">Reference proteome</keyword>
<comment type="caution">
    <text evidence="1">The sequence shown here is derived from an EMBL/GenBank/DDBJ whole genome shotgun (WGS) entry which is preliminary data.</text>
</comment>
<evidence type="ECO:0000313" key="2">
    <source>
        <dbReference type="Proteomes" id="UP000239203"/>
    </source>
</evidence>
<reference evidence="1 2" key="1">
    <citation type="submission" date="2018-02" db="EMBL/GenBank/DDBJ databases">
        <title>Genomic Encyclopedia of Archaeal and Bacterial Type Strains, Phase II (KMG-II): from individual species to whole genera.</title>
        <authorList>
            <person name="Goeker M."/>
        </authorList>
    </citation>
    <scope>NUCLEOTIDE SEQUENCE [LARGE SCALE GENOMIC DNA]</scope>
    <source>
        <strain evidence="1 2">YU 961-1</strain>
    </source>
</reference>
<dbReference type="AlphaFoldDB" id="A0A2S6GPC0"/>